<dbReference type="Gene3D" id="1.10.101.10">
    <property type="entry name" value="PGBD-like superfamily/PGBD"/>
    <property type="match status" value="1"/>
</dbReference>
<dbReference type="InterPro" id="IPR002477">
    <property type="entry name" value="Peptidoglycan-bd-like"/>
</dbReference>
<dbReference type="Pfam" id="PF01471">
    <property type="entry name" value="PG_binding_1"/>
    <property type="match status" value="1"/>
</dbReference>
<organism evidence="4 5">
    <name type="scientific">Nocardioides anomalus</name>
    <dbReference type="NCBI Taxonomy" id="2712223"/>
    <lineage>
        <taxon>Bacteria</taxon>
        <taxon>Bacillati</taxon>
        <taxon>Actinomycetota</taxon>
        <taxon>Actinomycetes</taxon>
        <taxon>Propionibacteriales</taxon>
        <taxon>Nocardioidaceae</taxon>
        <taxon>Nocardioides</taxon>
    </lineage>
</organism>
<sequence length="470" mass="49604">MPRPRALLRAAVLALVASVVVASPTPAGADPTTAPAPGAMPAQAAQQLATNPVTPGDYTGLGFDQCLAPEQSKMDAWLASSPFRAVGIYISGLSRGCRSQPNLTPTWVATQLANGWRLLPITLGPQANCSPHFPRYGNDPVISGKLNAQGQYAQAARQGADEASTAVAAAQALGIVPGSTLWYDLEGYDATNTACRESSLWFLSAWTQQLHALGYVSGVYSSAGSGIKALDDARVGRPGTFTMPDQIWIARWDNQANTETSYVRSDGWVPGRRVKQFQGGHDETWGGVKINIDRNYLDLHSGTAPPPPATPVSHCGGKPVDLPNYPRLKAPTRGKKPNAAQVSVLKCFLKESGTFKGKVRGAWSPRLTKAVFTWQQRVGLKRTAMFSRTAWMTLLAAGPTPVLNLGSSGEDVRRVQRALNAASPKTGLTVSGSYDAATQAAVAAYQAKNGIGEAGVVGAGTWAALQSGNR</sequence>
<feature type="chain" id="PRO_5026243790" evidence="1">
    <location>
        <begin position="30"/>
        <end position="470"/>
    </location>
</feature>
<name>A0A6G6WK10_9ACTN</name>
<feature type="signal peptide" evidence="1">
    <location>
        <begin position="1"/>
        <end position="29"/>
    </location>
</feature>
<dbReference type="InterPro" id="IPR036365">
    <property type="entry name" value="PGBD-like_sf"/>
</dbReference>
<evidence type="ECO:0000313" key="5">
    <source>
        <dbReference type="Proteomes" id="UP000502996"/>
    </source>
</evidence>
<dbReference type="SUPFAM" id="SSF47090">
    <property type="entry name" value="PGBD-like"/>
    <property type="match status" value="2"/>
</dbReference>
<keyword evidence="5" id="KW-1185">Reference proteome</keyword>
<dbReference type="InterPro" id="IPR015020">
    <property type="entry name" value="Rv2525c-like_Glyco_Hydro-like"/>
</dbReference>
<feature type="domain" description="Peptidoglycan binding-like" evidence="2">
    <location>
        <begin position="408"/>
        <end position="465"/>
    </location>
</feature>
<dbReference type="InterPro" id="IPR017853">
    <property type="entry name" value="GH"/>
</dbReference>
<dbReference type="Pfam" id="PF08924">
    <property type="entry name" value="Rv2525c_GlyHyd-like"/>
    <property type="match status" value="1"/>
</dbReference>
<evidence type="ECO:0000259" key="2">
    <source>
        <dbReference type="Pfam" id="PF01471"/>
    </source>
</evidence>
<dbReference type="Proteomes" id="UP000502996">
    <property type="component" value="Chromosome"/>
</dbReference>
<dbReference type="AlphaFoldDB" id="A0A6G6WK10"/>
<dbReference type="Gene3D" id="3.20.20.80">
    <property type="entry name" value="Glycosidases"/>
    <property type="match status" value="1"/>
</dbReference>
<keyword evidence="1" id="KW-0732">Signal</keyword>
<dbReference type="RefSeq" id="WP_165238215.1">
    <property type="nucleotide sequence ID" value="NZ_CP049257.1"/>
</dbReference>
<gene>
    <name evidence="4" type="ORF">G5V58_24800</name>
</gene>
<evidence type="ECO:0000259" key="3">
    <source>
        <dbReference type="Pfam" id="PF08924"/>
    </source>
</evidence>
<proteinExistence type="predicted"/>
<dbReference type="InterPro" id="IPR036366">
    <property type="entry name" value="PGBDSf"/>
</dbReference>
<dbReference type="EMBL" id="CP049257">
    <property type="protein sequence ID" value="QIG45536.1"/>
    <property type="molecule type" value="Genomic_DNA"/>
</dbReference>
<dbReference type="KEGG" id="nano:G5V58_24800"/>
<evidence type="ECO:0000256" key="1">
    <source>
        <dbReference type="SAM" id="SignalP"/>
    </source>
</evidence>
<protein>
    <submittedName>
        <fullName evidence="4">DUF1906 domain-containing protein</fullName>
    </submittedName>
</protein>
<dbReference type="SUPFAM" id="SSF51445">
    <property type="entry name" value="(Trans)glycosidases"/>
    <property type="match status" value="1"/>
</dbReference>
<reference evidence="4 5" key="1">
    <citation type="submission" date="2020-02" db="EMBL/GenBank/DDBJ databases">
        <title>Full genome sequence of Nocardioides sp. R-3366.</title>
        <authorList>
            <person name="Im W.-T."/>
        </authorList>
    </citation>
    <scope>NUCLEOTIDE SEQUENCE [LARGE SCALE GENOMIC DNA]</scope>
    <source>
        <strain evidence="4 5">R-3366</strain>
    </source>
</reference>
<evidence type="ECO:0000313" key="4">
    <source>
        <dbReference type="EMBL" id="QIG45536.1"/>
    </source>
</evidence>
<accession>A0A6G6WK10</accession>
<feature type="domain" description="Rv2525c-like glycoside hydrolase-like" evidence="3">
    <location>
        <begin position="76"/>
        <end position="296"/>
    </location>
</feature>